<accession>A0A8E0RPL5</accession>
<protein>
    <submittedName>
        <fullName evidence="2">Uncharacterized protein</fullName>
    </submittedName>
</protein>
<dbReference type="Proteomes" id="UP000728185">
    <property type="component" value="Unassembled WGS sequence"/>
</dbReference>
<gene>
    <name evidence="2" type="ORF">FBUS_03442</name>
</gene>
<evidence type="ECO:0000313" key="2">
    <source>
        <dbReference type="EMBL" id="KAA0189809.1"/>
    </source>
</evidence>
<dbReference type="OrthoDB" id="6274385at2759"/>
<keyword evidence="3" id="KW-1185">Reference proteome</keyword>
<proteinExistence type="predicted"/>
<organism evidence="2 3">
    <name type="scientific">Fasciolopsis buskii</name>
    <dbReference type="NCBI Taxonomy" id="27845"/>
    <lineage>
        <taxon>Eukaryota</taxon>
        <taxon>Metazoa</taxon>
        <taxon>Spiralia</taxon>
        <taxon>Lophotrochozoa</taxon>
        <taxon>Platyhelminthes</taxon>
        <taxon>Trematoda</taxon>
        <taxon>Digenea</taxon>
        <taxon>Plagiorchiida</taxon>
        <taxon>Echinostomata</taxon>
        <taxon>Echinostomatoidea</taxon>
        <taxon>Fasciolidae</taxon>
        <taxon>Fasciolopsis</taxon>
    </lineage>
</organism>
<dbReference type="EMBL" id="LUCM01007513">
    <property type="protein sequence ID" value="KAA0189809.1"/>
    <property type="molecule type" value="Genomic_DNA"/>
</dbReference>
<reference evidence="2" key="1">
    <citation type="submission" date="2019-05" db="EMBL/GenBank/DDBJ databases">
        <title>Annotation for the trematode Fasciolopsis buski.</title>
        <authorList>
            <person name="Choi Y.-J."/>
        </authorList>
    </citation>
    <scope>NUCLEOTIDE SEQUENCE</scope>
    <source>
        <strain evidence="2">HT</strain>
        <tissue evidence="2">Whole worm</tissue>
    </source>
</reference>
<evidence type="ECO:0000256" key="1">
    <source>
        <dbReference type="SAM" id="MobiDB-lite"/>
    </source>
</evidence>
<feature type="compositionally biased region" description="Low complexity" evidence="1">
    <location>
        <begin position="431"/>
        <end position="442"/>
    </location>
</feature>
<evidence type="ECO:0000313" key="3">
    <source>
        <dbReference type="Proteomes" id="UP000728185"/>
    </source>
</evidence>
<feature type="region of interest" description="Disordered" evidence="1">
    <location>
        <begin position="421"/>
        <end position="443"/>
    </location>
</feature>
<sequence>MAACNIDGLLKNYGGQVINGPASRRIESSPKLIEFVETKEAKIVQTMAPRTVMEHNLLSVVPNGPSVASKVLNPKKLLDSVADHPASSSAASDLSSGVHKLANEKVSSCPESSRVTKDKHLEARRTAYKKRLELCTKRLNALQDKSLNLLNRLLATKLPRAIVADGCDWANLPESICRLLDNEETESDSEDEPSMQTATCSSLQENWLCSRAVSCSDWHWLVSEIRRSDRCIKNLLLLRSSLYRWKSGLALHDPGFCVKSSCSRAIPFVPRNRKRHSYHNLASPKCARLIGELNKEYNDPYVRCSCVPHQSGPCILCCGVSPDTWIHPHDRSQCVDLLHSARPLGAHIHPKFSLPGDVQLPLRLESRLATPSNFTFRDHKSTLHSVSEEGKPFCLRSPQKTTKRRSRRVNGFHSLRHEMKLEPVPSRYHEAPNPSQPSASSATEIDVRSNILPLRPHPKTANAPSALRRVSSSSAAVLTVQYFVASYRCLVIYDET</sequence>
<dbReference type="AlphaFoldDB" id="A0A8E0RPL5"/>
<name>A0A8E0RPL5_9TREM</name>
<comment type="caution">
    <text evidence="2">The sequence shown here is derived from an EMBL/GenBank/DDBJ whole genome shotgun (WGS) entry which is preliminary data.</text>
</comment>